<proteinExistence type="predicted"/>
<evidence type="ECO:0000256" key="1">
    <source>
        <dbReference type="SAM" id="MobiDB-lite"/>
    </source>
</evidence>
<evidence type="ECO:0000313" key="2">
    <source>
        <dbReference type="EMBL" id="VAW03791.1"/>
    </source>
</evidence>
<organism evidence="2">
    <name type="scientific">hydrothermal vent metagenome</name>
    <dbReference type="NCBI Taxonomy" id="652676"/>
    <lineage>
        <taxon>unclassified sequences</taxon>
        <taxon>metagenomes</taxon>
        <taxon>ecological metagenomes</taxon>
    </lineage>
</organism>
<feature type="compositionally biased region" description="Polar residues" evidence="1">
    <location>
        <begin position="19"/>
        <end position="30"/>
    </location>
</feature>
<dbReference type="AlphaFoldDB" id="A0A3B0SC33"/>
<accession>A0A3B0SC33</accession>
<gene>
    <name evidence="2" type="ORF">MNBD_ACTINO01-397</name>
</gene>
<feature type="region of interest" description="Disordered" evidence="1">
    <location>
        <begin position="1"/>
        <end position="43"/>
    </location>
</feature>
<name>A0A3B0SC33_9ZZZZ</name>
<feature type="non-terminal residue" evidence="2">
    <location>
        <position position="1"/>
    </location>
</feature>
<reference evidence="2" key="1">
    <citation type="submission" date="2018-06" db="EMBL/GenBank/DDBJ databases">
        <authorList>
            <person name="Zhirakovskaya E."/>
        </authorList>
    </citation>
    <scope>NUCLEOTIDE SEQUENCE</scope>
</reference>
<sequence length="43" mass="4636">NIGERRKQRQGTDDVDTALRTQFSNGSQIPDGSHAGVDIIGPQ</sequence>
<protein>
    <submittedName>
        <fullName evidence="2">Uncharacterized protein</fullName>
    </submittedName>
</protein>
<dbReference type="EMBL" id="UOEI01000377">
    <property type="protein sequence ID" value="VAW03791.1"/>
    <property type="molecule type" value="Genomic_DNA"/>
</dbReference>